<dbReference type="PANTHER" id="PTHR33307:SF11">
    <property type="entry name" value="ALPHA-L-RHAMNOSIDASE"/>
    <property type="match status" value="1"/>
</dbReference>
<dbReference type="EC" id="3.2.1.40" evidence="2"/>
<dbReference type="Gene3D" id="1.50.10.10">
    <property type="match status" value="1"/>
</dbReference>
<protein>
    <recommendedName>
        <fullName evidence="2">alpha-L-rhamnosidase</fullName>
        <ecNumber evidence="2">3.2.1.40</ecNumber>
    </recommendedName>
</protein>
<feature type="domain" description="Alpha-L-rhamnosidase six-hairpin glycosidase" evidence="6">
    <location>
        <begin position="477"/>
        <end position="814"/>
    </location>
</feature>
<evidence type="ECO:0000259" key="4">
    <source>
        <dbReference type="Pfam" id="PF05592"/>
    </source>
</evidence>
<dbReference type="Pfam" id="PF17389">
    <property type="entry name" value="Bac_rhamnosid6H"/>
    <property type="match status" value="1"/>
</dbReference>
<evidence type="ECO:0000256" key="1">
    <source>
        <dbReference type="ARBA" id="ARBA00001445"/>
    </source>
</evidence>
<gene>
    <name evidence="8" type="ORF">DDR33_09520</name>
</gene>
<dbReference type="InterPro" id="IPR012341">
    <property type="entry name" value="6hp_glycosidase-like_sf"/>
</dbReference>
<evidence type="ECO:0000313" key="8">
    <source>
        <dbReference type="EMBL" id="PWG80701.1"/>
    </source>
</evidence>
<dbReference type="InterPro" id="IPR035396">
    <property type="entry name" value="Bac_rhamnosid6H"/>
</dbReference>
<dbReference type="Pfam" id="PF25788">
    <property type="entry name" value="Ig_Rha78A_N"/>
    <property type="match status" value="1"/>
</dbReference>
<dbReference type="Gene3D" id="2.60.420.10">
    <property type="entry name" value="Maltose phosphorylase, domain 3"/>
    <property type="match status" value="1"/>
</dbReference>
<proteinExistence type="predicted"/>
<dbReference type="EMBL" id="QEAS01000007">
    <property type="protein sequence ID" value="PWG80701.1"/>
    <property type="molecule type" value="Genomic_DNA"/>
</dbReference>
<dbReference type="InterPro" id="IPR008928">
    <property type="entry name" value="6-hairpin_glycosidase_sf"/>
</dbReference>
<feature type="domain" description="Alpha-L-rhamnosidase C-terminal" evidence="7">
    <location>
        <begin position="816"/>
        <end position="892"/>
    </location>
</feature>
<reference evidence="8 9" key="1">
    <citation type="submission" date="2018-04" db="EMBL/GenBank/DDBJ databases">
        <title>Pedobacter chongqingensis sp. nov., isolated from a rottenly hemp rope.</title>
        <authorList>
            <person name="Cai Y."/>
        </authorList>
    </citation>
    <scope>NUCLEOTIDE SEQUENCE [LARGE SCALE GENOMIC DNA]</scope>
    <source>
        <strain evidence="8 9">FJ4-8</strain>
    </source>
</reference>
<evidence type="ECO:0000259" key="7">
    <source>
        <dbReference type="Pfam" id="PF17390"/>
    </source>
</evidence>
<dbReference type="InterPro" id="IPR016007">
    <property type="entry name" value="Alpha_rhamnosid"/>
</dbReference>
<dbReference type="InterPro" id="IPR013783">
    <property type="entry name" value="Ig-like_fold"/>
</dbReference>
<comment type="catalytic activity">
    <reaction evidence="1">
        <text>Hydrolysis of terminal non-reducing alpha-L-rhamnose residues in alpha-L-rhamnosides.</text>
        <dbReference type="EC" id="3.2.1.40"/>
    </reaction>
</comment>
<dbReference type="SUPFAM" id="SSF48208">
    <property type="entry name" value="Six-hairpin glycosidases"/>
    <property type="match status" value="1"/>
</dbReference>
<evidence type="ECO:0000313" key="9">
    <source>
        <dbReference type="Proteomes" id="UP000245647"/>
    </source>
</evidence>
<evidence type="ECO:0000259" key="6">
    <source>
        <dbReference type="Pfam" id="PF17389"/>
    </source>
</evidence>
<keyword evidence="9" id="KW-1185">Reference proteome</keyword>
<dbReference type="Pfam" id="PF08531">
    <property type="entry name" value="Bac_rhamnosid_N"/>
    <property type="match status" value="1"/>
</dbReference>
<dbReference type="PANTHER" id="PTHR33307">
    <property type="entry name" value="ALPHA-RHAMNOSIDASE (EUROFUNG)"/>
    <property type="match status" value="1"/>
</dbReference>
<organism evidence="8 9">
    <name type="scientific">Pararcticibacter amylolyticus</name>
    <dbReference type="NCBI Taxonomy" id="2173175"/>
    <lineage>
        <taxon>Bacteria</taxon>
        <taxon>Pseudomonadati</taxon>
        <taxon>Bacteroidota</taxon>
        <taxon>Sphingobacteriia</taxon>
        <taxon>Sphingobacteriales</taxon>
        <taxon>Sphingobacteriaceae</taxon>
        <taxon>Pararcticibacter</taxon>
    </lineage>
</organism>
<evidence type="ECO:0000256" key="3">
    <source>
        <dbReference type="ARBA" id="ARBA00022801"/>
    </source>
</evidence>
<evidence type="ECO:0000256" key="2">
    <source>
        <dbReference type="ARBA" id="ARBA00012652"/>
    </source>
</evidence>
<dbReference type="AlphaFoldDB" id="A0A2U2PH12"/>
<keyword evidence="3" id="KW-0378">Hydrolase</keyword>
<feature type="domain" description="Bacterial alpha-L-rhamnosidase N-terminal" evidence="5">
    <location>
        <begin position="188"/>
        <end position="354"/>
    </location>
</feature>
<dbReference type="InterPro" id="IPR008902">
    <property type="entry name" value="Rhamnosid_concanavalin"/>
</dbReference>
<dbReference type="InterPro" id="IPR035398">
    <property type="entry name" value="Bac_rhamnosid_C"/>
</dbReference>
<dbReference type="OrthoDB" id="9766741at2"/>
<feature type="domain" description="Alpha-L-rhamnosidase concanavalin-like" evidence="4">
    <location>
        <begin position="365"/>
        <end position="451"/>
    </location>
</feature>
<dbReference type="Pfam" id="PF17390">
    <property type="entry name" value="Bac_rhamnosid_C"/>
    <property type="match status" value="1"/>
</dbReference>
<evidence type="ECO:0000259" key="5">
    <source>
        <dbReference type="Pfam" id="PF08531"/>
    </source>
</evidence>
<sequence length="930" mass="103796">MRKLTTVSLLLFFISLRSFGQGIWVENLRCEGKKDPIGLDMRTPRLSWEIRSSSRNVLQISYQILVSDNLKSLSANQGNIWDSKKISSDASIQVKYAGSVLNPAKQYYWKVRVWDNKGRVSAWSKAASWQTALFSAADWKGAKWIAWENLPDAEKIIPASHGKGGKNLQPTNNVLPLIRKTFDVKASLKKATVFISGLGHFEMSVNGTKTGDHFLDPGWTKYDKEALYVTFDITSQLKQGKNALGVMLGNGFYYTPRDKRYRKLTGAFGYPKMICRIQLEYQNGTVQNILSDGSWRTAPGPVTYSSIYGGEDYDARKEQPGWNTPVFNDSRWKQVVIADGPPVLRSQMADPLKTFESFVPVKTTRISDVSYVFDLGQNASGIPEITVQGKKGDTVRITPAELINDDGSANQKSTGKPVYYDYVLKGGGVETWSPRFTYYGYRYLQVEGAVPPGMANAANKPVLRSVRGLHTRNAAEKAGEFASSNDLFNRTSKLIDWAIRSNMVSVFTDCPHRERLGWQEQVHLVGNSIRYNYNIANLCRKVLDDLRTAQTPEGLIPATVPEYTVMDFMEGVFRDSPEWGSNAIILPWYLYEWYGDKDALESSYPMMQRYLDYLSSKASSHIISYGLSDWYDIGPERSGFCQMTPMGLTATAYYYYDLQILQKAALLLGKSADADRYASLAKEVKQAFNSKFFDREKMQYGSGSQTSNAMPVYMGLVEPQYKEAVINHIVKDIRDRNNSLTSGDIGFRYLLQVLADAGRSDVIYDMNSNTEVPGYGYQLAKGATALTESWVASPAVSNNHFMLGHILEWFYSSVAGIRPGENSVGFNTITIHPEIVGNITSANADYQSPYGLISSQWKKSEGQFELTAKVPGNTKATVWLPAGKISQISEGGKALSTDKGILVKETRNGKTALEIGSGVYHFAVKNNSIF</sequence>
<dbReference type="Gene3D" id="2.60.120.260">
    <property type="entry name" value="Galactose-binding domain-like"/>
    <property type="match status" value="2"/>
</dbReference>
<dbReference type="PIRSF" id="PIRSF010631">
    <property type="entry name" value="A-rhamnsds"/>
    <property type="match status" value="1"/>
</dbReference>
<comment type="caution">
    <text evidence="8">The sequence shown here is derived from an EMBL/GenBank/DDBJ whole genome shotgun (WGS) entry which is preliminary data.</text>
</comment>
<name>A0A2U2PH12_9SPHI</name>
<dbReference type="InterPro" id="IPR013737">
    <property type="entry name" value="Bac_rhamnosid_N"/>
</dbReference>
<dbReference type="Gene3D" id="2.60.40.10">
    <property type="entry name" value="Immunoglobulins"/>
    <property type="match status" value="1"/>
</dbReference>
<dbReference type="GO" id="GO:0005975">
    <property type="term" value="P:carbohydrate metabolic process"/>
    <property type="evidence" value="ECO:0007669"/>
    <property type="project" value="InterPro"/>
</dbReference>
<accession>A0A2U2PH12</accession>
<dbReference type="Pfam" id="PF05592">
    <property type="entry name" value="Bac_rhamnosid"/>
    <property type="match status" value="1"/>
</dbReference>
<dbReference type="Proteomes" id="UP000245647">
    <property type="component" value="Unassembled WGS sequence"/>
</dbReference>
<dbReference type="GO" id="GO:0030596">
    <property type="term" value="F:alpha-L-rhamnosidase activity"/>
    <property type="evidence" value="ECO:0007669"/>
    <property type="project" value="UniProtKB-EC"/>
</dbReference>